<dbReference type="PANTHER" id="PTHR23135">
    <property type="entry name" value="MUR LIGASE FAMILY MEMBER"/>
    <property type="match status" value="1"/>
</dbReference>
<comment type="similarity">
    <text evidence="1">Belongs to the MurCDEF family. MurE subfamily.</text>
</comment>
<dbReference type="Pfam" id="PF08245">
    <property type="entry name" value="Mur_ligase_M"/>
    <property type="match status" value="1"/>
</dbReference>
<keyword evidence="2" id="KW-0131">Cell cycle</keyword>
<dbReference type="GO" id="GO:0016881">
    <property type="term" value="F:acid-amino acid ligase activity"/>
    <property type="evidence" value="ECO:0007669"/>
    <property type="project" value="InterPro"/>
</dbReference>
<dbReference type="Proteomes" id="UP000604381">
    <property type="component" value="Unassembled WGS sequence"/>
</dbReference>
<keyword evidence="2" id="KW-0132">Cell division</keyword>
<dbReference type="GO" id="GO:0051301">
    <property type="term" value="P:cell division"/>
    <property type="evidence" value="ECO:0007669"/>
    <property type="project" value="UniProtKB-KW"/>
</dbReference>
<dbReference type="InterPro" id="IPR036615">
    <property type="entry name" value="Mur_ligase_C_dom_sf"/>
</dbReference>
<organism evidence="5 6">
    <name type="scientific">Candidatus Amphirhobacter heronislandensis</name>
    <dbReference type="NCBI Taxonomy" id="1732024"/>
    <lineage>
        <taxon>Bacteria</taxon>
        <taxon>Pseudomonadati</taxon>
        <taxon>Pseudomonadota</taxon>
        <taxon>Gammaproteobacteria</taxon>
        <taxon>Candidatus Tethybacterales</taxon>
        <taxon>Candidatus Tethybacteraceae</taxon>
        <taxon>Candidatus Amphirhobacter</taxon>
    </lineage>
</organism>
<keyword evidence="2" id="KW-0133">Cell shape</keyword>
<evidence type="ECO:0000259" key="4">
    <source>
        <dbReference type="Pfam" id="PF08245"/>
    </source>
</evidence>
<dbReference type="PANTHER" id="PTHR23135:SF4">
    <property type="entry name" value="UDP-N-ACETYLMURAMOYL-L-ALANYL-D-GLUTAMATE--2,6-DIAMINOPIMELATE LIGASE MURE HOMOLOG, CHLOROPLASTIC"/>
    <property type="match status" value="1"/>
</dbReference>
<dbReference type="GO" id="GO:0071555">
    <property type="term" value="P:cell wall organization"/>
    <property type="evidence" value="ECO:0007669"/>
    <property type="project" value="UniProtKB-KW"/>
</dbReference>
<dbReference type="NCBIfam" id="TIGR01085">
    <property type="entry name" value="murE"/>
    <property type="match status" value="1"/>
</dbReference>
<feature type="domain" description="Mur ligase C-terminal" evidence="3">
    <location>
        <begin position="197"/>
        <end position="323"/>
    </location>
</feature>
<comment type="subcellular location">
    <subcellularLocation>
        <location evidence="2">Cytoplasm</location>
    </subcellularLocation>
</comment>
<dbReference type="Pfam" id="PF02875">
    <property type="entry name" value="Mur_ligase_C"/>
    <property type="match status" value="1"/>
</dbReference>
<evidence type="ECO:0000256" key="2">
    <source>
        <dbReference type="RuleBase" id="RU004135"/>
    </source>
</evidence>
<accession>A0A930Y2U1</accession>
<comment type="caution">
    <text evidence="5">The sequence shown here is derived from an EMBL/GenBank/DDBJ whole genome shotgun (WGS) entry which is preliminary data.</text>
</comment>
<dbReference type="GO" id="GO:0009252">
    <property type="term" value="P:peptidoglycan biosynthetic process"/>
    <property type="evidence" value="ECO:0007669"/>
    <property type="project" value="UniProtKB-KW"/>
</dbReference>
<dbReference type="Gene3D" id="3.90.190.20">
    <property type="entry name" value="Mur ligase, C-terminal domain"/>
    <property type="match status" value="1"/>
</dbReference>
<dbReference type="GO" id="GO:0008360">
    <property type="term" value="P:regulation of cell shape"/>
    <property type="evidence" value="ECO:0007669"/>
    <property type="project" value="UniProtKB-KW"/>
</dbReference>
<name>A0A930Y2U1_9GAMM</name>
<keyword evidence="2" id="KW-0573">Peptidoglycan synthesis</keyword>
<dbReference type="GO" id="GO:0005737">
    <property type="term" value="C:cytoplasm"/>
    <property type="evidence" value="ECO:0007669"/>
    <property type="project" value="UniProtKB-SubCell"/>
</dbReference>
<dbReference type="InterPro" id="IPR004101">
    <property type="entry name" value="Mur_ligase_C"/>
</dbReference>
<keyword evidence="6" id="KW-1185">Reference proteome</keyword>
<evidence type="ECO:0000259" key="3">
    <source>
        <dbReference type="Pfam" id="PF02875"/>
    </source>
</evidence>
<feature type="domain" description="Mur ligase central" evidence="4">
    <location>
        <begin position="33"/>
        <end position="175"/>
    </location>
</feature>
<evidence type="ECO:0000256" key="1">
    <source>
        <dbReference type="ARBA" id="ARBA00005898"/>
    </source>
</evidence>
<dbReference type="InterPro" id="IPR013221">
    <property type="entry name" value="Mur_ligase_cen"/>
</dbReference>
<sequence length="354" mass="36918">MRAAARRGRRALRLRGDLGRRALRRRHRRDRLHGLLAGFVSAGCAAAAIEASSHGLAQDRLAGVECDVAVFTNIGQDHLDYHVDWDDYLRAKSLLFSRPELQAAVVNADDAHAEQVAASASCETFACGESDGCDLAWRLAGRRAEFTHAGRSMGCELPMPGRHNASNLALAIGAALQAGAAWDEVEERLALLRPLPGRLEPIGAGAGRPAGYVDFAHTPEALAAALQALRAEHPEGRLLCVFGCGGDRDRSKRPLMGAAACAAADQVFVTTDNPRDEDPAAIAAEAMAGCDAKAVMILDRRAAIAAAAAAAGPADAVLVAGKGDEDEIIGPGGARTSFSDREVLRGLLAGGANG</sequence>
<comment type="pathway">
    <text evidence="2">Cell wall biogenesis; peptidoglycan biosynthesis.</text>
</comment>
<reference evidence="5" key="1">
    <citation type="submission" date="2020-10" db="EMBL/GenBank/DDBJ databases">
        <title>An improved Amphimedon queenslandica hologenome assembly reveals how three proteobacterial symbionts can extend the metabolic phenotypic of their marine sponge host.</title>
        <authorList>
            <person name="Degnan B."/>
            <person name="Degnan S."/>
            <person name="Xiang X."/>
        </authorList>
    </citation>
    <scope>NUCLEOTIDE SEQUENCE</scope>
    <source>
        <strain evidence="5">AqS2</strain>
    </source>
</reference>
<gene>
    <name evidence="5" type="primary">murE</name>
    <name evidence="5" type="ORF">ISN26_04090</name>
</gene>
<dbReference type="SUPFAM" id="SSF53244">
    <property type="entry name" value="MurD-like peptide ligases, peptide-binding domain"/>
    <property type="match status" value="1"/>
</dbReference>
<dbReference type="InterPro" id="IPR036565">
    <property type="entry name" value="Mur-like_cat_sf"/>
</dbReference>
<dbReference type="InterPro" id="IPR005761">
    <property type="entry name" value="UDP-N-AcMur-Glu-dNH2Pim_ligase"/>
</dbReference>
<proteinExistence type="inferred from homology"/>
<dbReference type="EMBL" id="JADHEI010000033">
    <property type="protein sequence ID" value="MBF2735251.1"/>
    <property type="molecule type" value="Genomic_DNA"/>
</dbReference>
<evidence type="ECO:0000313" key="5">
    <source>
        <dbReference type="EMBL" id="MBF2735251.1"/>
    </source>
</evidence>
<keyword evidence="2" id="KW-0961">Cell wall biogenesis/degradation</keyword>
<evidence type="ECO:0000313" key="6">
    <source>
        <dbReference type="Proteomes" id="UP000604381"/>
    </source>
</evidence>
<dbReference type="AlphaFoldDB" id="A0A930Y2U1"/>
<dbReference type="GO" id="GO:0005524">
    <property type="term" value="F:ATP binding"/>
    <property type="evidence" value="ECO:0007669"/>
    <property type="project" value="InterPro"/>
</dbReference>
<dbReference type="Gene3D" id="3.40.1190.10">
    <property type="entry name" value="Mur-like, catalytic domain"/>
    <property type="match status" value="1"/>
</dbReference>
<protein>
    <submittedName>
        <fullName evidence="5">UDP-N-acetylmuramyl-tripeptide synthetase</fullName>
    </submittedName>
</protein>
<dbReference type="SUPFAM" id="SSF53623">
    <property type="entry name" value="MurD-like peptide ligases, catalytic domain"/>
    <property type="match status" value="1"/>
</dbReference>